<evidence type="ECO:0000313" key="1">
    <source>
        <dbReference type="EMBL" id="VDR36972.1"/>
    </source>
</evidence>
<evidence type="ECO:0000313" key="2">
    <source>
        <dbReference type="Proteomes" id="UP000271626"/>
    </source>
</evidence>
<sequence>MTWQPPAGYVRRTPDVEALVLDMVQPLLDVGTPTGRAVTWWPDDADKLIALGVPLARVRKIPGIVELEGRQIQANVLLTVRTGSRSESWDILTYLGDELTRRWHKGGIVDREDGSRSAVARLEVDAADQQLPELDPDFRAVSNYVTLTLMRRTA</sequence>
<dbReference type="Proteomes" id="UP000271626">
    <property type="component" value="Chromosome"/>
</dbReference>
<organism evidence="1 2">
    <name type="scientific">Tsukamurella paurometabola</name>
    <name type="common">Corynebacterium paurometabolum</name>
    <dbReference type="NCBI Taxonomy" id="2061"/>
    <lineage>
        <taxon>Bacteria</taxon>
        <taxon>Bacillati</taxon>
        <taxon>Actinomycetota</taxon>
        <taxon>Actinomycetes</taxon>
        <taxon>Mycobacteriales</taxon>
        <taxon>Tsukamurellaceae</taxon>
        <taxon>Tsukamurella</taxon>
    </lineage>
</organism>
<accession>A0A3P8LCC9</accession>
<dbReference type="Pfam" id="PF23841">
    <property type="entry name" value="Phage_tail_terminator_2"/>
    <property type="match status" value="1"/>
</dbReference>
<dbReference type="InterPro" id="IPR057003">
    <property type="entry name" value="Phage_tail_terminator_2"/>
</dbReference>
<proteinExistence type="predicted"/>
<protein>
    <submittedName>
        <fullName evidence="1">Uncharacterized protein</fullName>
    </submittedName>
</protein>
<dbReference type="RefSeq" id="WP_126194421.1">
    <property type="nucleotide sequence ID" value="NZ_CP085954.1"/>
</dbReference>
<reference evidence="1 2" key="1">
    <citation type="submission" date="2018-12" db="EMBL/GenBank/DDBJ databases">
        <authorList>
            <consortium name="Pathogen Informatics"/>
        </authorList>
    </citation>
    <scope>NUCLEOTIDE SEQUENCE [LARGE SCALE GENOMIC DNA]</scope>
    <source>
        <strain evidence="1 2">NCTC10741</strain>
    </source>
</reference>
<name>A0A3P8LCC9_TSUPA</name>
<dbReference type="EMBL" id="LR131273">
    <property type="protein sequence ID" value="VDR36972.1"/>
    <property type="molecule type" value="Genomic_DNA"/>
</dbReference>
<dbReference type="AlphaFoldDB" id="A0A3P8LCC9"/>
<dbReference type="OrthoDB" id="4752608at2"/>
<gene>
    <name evidence="1" type="ORF">NCTC10741_00067</name>
</gene>